<dbReference type="Proteomes" id="UP000886595">
    <property type="component" value="Unassembled WGS sequence"/>
</dbReference>
<accession>A0A8X7VIP5</accession>
<evidence type="ECO:0000313" key="3">
    <source>
        <dbReference type="Proteomes" id="UP000886595"/>
    </source>
</evidence>
<gene>
    <name evidence="2" type="ORF">Bca52824_023435</name>
</gene>
<feature type="compositionally biased region" description="Basic and acidic residues" evidence="1">
    <location>
        <begin position="75"/>
        <end position="88"/>
    </location>
</feature>
<reference evidence="2 3" key="1">
    <citation type="submission" date="2020-02" db="EMBL/GenBank/DDBJ databases">
        <authorList>
            <person name="Ma Q."/>
            <person name="Huang Y."/>
            <person name="Song X."/>
            <person name="Pei D."/>
        </authorList>
    </citation>
    <scope>NUCLEOTIDE SEQUENCE [LARGE SCALE GENOMIC DNA]</scope>
    <source>
        <strain evidence="2">Sxm20200214</strain>
        <tissue evidence="2">Leaf</tissue>
    </source>
</reference>
<protein>
    <submittedName>
        <fullName evidence="2">Uncharacterized protein</fullName>
    </submittedName>
</protein>
<feature type="region of interest" description="Disordered" evidence="1">
    <location>
        <begin position="1"/>
        <end position="110"/>
    </location>
</feature>
<name>A0A8X7VIP5_BRACI</name>
<evidence type="ECO:0000313" key="2">
    <source>
        <dbReference type="EMBL" id="KAG2311878.1"/>
    </source>
</evidence>
<organism evidence="2 3">
    <name type="scientific">Brassica carinata</name>
    <name type="common">Ethiopian mustard</name>
    <name type="synonym">Abyssinian cabbage</name>
    <dbReference type="NCBI Taxonomy" id="52824"/>
    <lineage>
        <taxon>Eukaryota</taxon>
        <taxon>Viridiplantae</taxon>
        <taxon>Streptophyta</taxon>
        <taxon>Embryophyta</taxon>
        <taxon>Tracheophyta</taxon>
        <taxon>Spermatophyta</taxon>
        <taxon>Magnoliopsida</taxon>
        <taxon>eudicotyledons</taxon>
        <taxon>Gunneridae</taxon>
        <taxon>Pentapetalae</taxon>
        <taxon>rosids</taxon>
        <taxon>malvids</taxon>
        <taxon>Brassicales</taxon>
        <taxon>Brassicaceae</taxon>
        <taxon>Brassiceae</taxon>
        <taxon>Brassica</taxon>
    </lineage>
</organism>
<proteinExistence type="predicted"/>
<feature type="compositionally biased region" description="Basic and acidic residues" evidence="1">
    <location>
        <begin position="9"/>
        <end position="20"/>
    </location>
</feature>
<comment type="caution">
    <text evidence="2">The sequence shown here is derived from an EMBL/GenBank/DDBJ whole genome shotgun (WGS) entry which is preliminary data.</text>
</comment>
<sequence>MALRTPSGYHDETSDFEPKETMPSTEPLAIAEIPRAGLETSLPSHGVPRDGVLEISDTSIPDPDETEASDVALESQREEVGEEIRSSGDRVQGLNVDPPLPATLPANGPR</sequence>
<dbReference type="AlphaFoldDB" id="A0A8X7VIP5"/>
<evidence type="ECO:0000256" key="1">
    <source>
        <dbReference type="SAM" id="MobiDB-lite"/>
    </source>
</evidence>
<keyword evidence="3" id="KW-1185">Reference proteome</keyword>
<dbReference type="EMBL" id="JAAMPC010000005">
    <property type="protein sequence ID" value="KAG2311878.1"/>
    <property type="molecule type" value="Genomic_DNA"/>
</dbReference>